<organism evidence="1 2">
    <name type="scientific">Acaulospora morrowiae</name>
    <dbReference type="NCBI Taxonomy" id="94023"/>
    <lineage>
        <taxon>Eukaryota</taxon>
        <taxon>Fungi</taxon>
        <taxon>Fungi incertae sedis</taxon>
        <taxon>Mucoromycota</taxon>
        <taxon>Glomeromycotina</taxon>
        <taxon>Glomeromycetes</taxon>
        <taxon>Diversisporales</taxon>
        <taxon>Acaulosporaceae</taxon>
        <taxon>Acaulospora</taxon>
    </lineage>
</organism>
<dbReference type="AlphaFoldDB" id="A0A9N8ZI57"/>
<sequence>MTVYLKLVGVSRNKLDAIKRQLEKYGLTMRIHSNTKCLPQRSSKVTITHDNAKEVSSFILNYADINGLPRPAMKSINRNNDQISQSSFVRLWKLLISHIRFITPKSDLCNVCKTLKWKIGHTNKPEDKEELLVEYAIYIRIAKLECKYYNDNIKKAKENASHTINIHLSLASKERPISNTVDAIAHFCYNWTQSVPIPYSPQQIDPLYFKNKEKFPVGVVKGANTILSLVYNTLIEYNRACYKKSVVNTVDDIVEVTRMSTHGNNAICYRDHK</sequence>
<name>A0A9N8ZI57_9GLOM</name>
<dbReference type="OrthoDB" id="2384130at2759"/>
<evidence type="ECO:0000313" key="1">
    <source>
        <dbReference type="EMBL" id="CAG8496640.1"/>
    </source>
</evidence>
<gene>
    <name evidence="1" type="ORF">AMORRO_LOCUS3046</name>
</gene>
<comment type="caution">
    <text evidence="1">The sequence shown here is derived from an EMBL/GenBank/DDBJ whole genome shotgun (WGS) entry which is preliminary data.</text>
</comment>
<keyword evidence="2" id="KW-1185">Reference proteome</keyword>
<evidence type="ECO:0000313" key="2">
    <source>
        <dbReference type="Proteomes" id="UP000789342"/>
    </source>
</evidence>
<dbReference type="Proteomes" id="UP000789342">
    <property type="component" value="Unassembled WGS sequence"/>
</dbReference>
<protein>
    <submittedName>
        <fullName evidence="1">6320_t:CDS:1</fullName>
    </submittedName>
</protein>
<proteinExistence type="predicted"/>
<accession>A0A9N8ZI57</accession>
<reference evidence="1" key="1">
    <citation type="submission" date="2021-06" db="EMBL/GenBank/DDBJ databases">
        <authorList>
            <person name="Kallberg Y."/>
            <person name="Tangrot J."/>
            <person name="Rosling A."/>
        </authorList>
    </citation>
    <scope>NUCLEOTIDE SEQUENCE</scope>
    <source>
        <strain evidence="1">CL551</strain>
    </source>
</reference>
<dbReference type="EMBL" id="CAJVPV010001412">
    <property type="protein sequence ID" value="CAG8496640.1"/>
    <property type="molecule type" value="Genomic_DNA"/>
</dbReference>